<evidence type="ECO:0000256" key="4">
    <source>
        <dbReference type="ARBA" id="ARBA00023159"/>
    </source>
</evidence>
<evidence type="ECO:0000259" key="9">
    <source>
        <dbReference type="PROSITE" id="PS51437"/>
    </source>
</evidence>
<comment type="similarity">
    <text evidence="2">Belongs to the CAMTA family.</text>
</comment>
<dbReference type="Proteomes" id="UP000694941">
    <property type="component" value="Unplaced"/>
</dbReference>
<dbReference type="InterPro" id="IPR005559">
    <property type="entry name" value="CG-1_dom"/>
</dbReference>
<feature type="region of interest" description="Disordered" evidence="8">
    <location>
        <begin position="532"/>
        <end position="557"/>
    </location>
</feature>
<evidence type="ECO:0000256" key="3">
    <source>
        <dbReference type="ARBA" id="ARBA00023043"/>
    </source>
</evidence>
<dbReference type="SMART" id="SM01076">
    <property type="entry name" value="CG-1"/>
    <property type="match status" value="1"/>
</dbReference>
<evidence type="ECO:0000256" key="5">
    <source>
        <dbReference type="ARBA" id="ARBA00023163"/>
    </source>
</evidence>
<feature type="compositionally biased region" description="Basic and acidic residues" evidence="8">
    <location>
        <begin position="256"/>
        <end position="266"/>
    </location>
</feature>
<evidence type="ECO:0000256" key="7">
    <source>
        <dbReference type="ARBA" id="ARBA00029480"/>
    </source>
</evidence>
<gene>
    <name evidence="11" type="primary">LOC111086020</name>
</gene>
<feature type="compositionally biased region" description="Polar residues" evidence="8">
    <location>
        <begin position="606"/>
        <end position="625"/>
    </location>
</feature>
<keyword evidence="4" id="KW-0010">Activator</keyword>
<dbReference type="PANTHER" id="PTHR23335">
    <property type="entry name" value="CALMODULIN-BINDING TRANSCRIPTION ACTIVATOR CAMTA"/>
    <property type="match status" value="1"/>
</dbReference>
<evidence type="ECO:0000313" key="10">
    <source>
        <dbReference type="Proteomes" id="UP000694941"/>
    </source>
</evidence>
<dbReference type="InterPro" id="IPR013783">
    <property type="entry name" value="Ig-like_fold"/>
</dbReference>
<dbReference type="InterPro" id="IPR014756">
    <property type="entry name" value="Ig_E-set"/>
</dbReference>
<accession>A0ABM1SH80</accession>
<keyword evidence="5" id="KW-0804">Transcription</keyword>
<evidence type="ECO:0000256" key="6">
    <source>
        <dbReference type="ARBA" id="ARBA00023242"/>
    </source>
</evidence>
<feature type="region of interest" description="Disordered" evidence="8">
    <location>
        <begin position="687"/>
        <end position="710"/>
    </location>
</feature>
<feature type="compositionally biased region" description="Polar residues" evidence="8">
    <location>
        <begin position="240"/>
        <end position="255"/>
    </location>
</feature>
<comment type="subcellular location">
    <subcellularLocation>
        <location evidence="1">Nucleus</location>
    </subcellularLocation>
</comment>
<sequence length="850" mass="93176">MASDKGRFVLPETLQNLSKVENFPPHRHRWNTNEEIAAILISFDKHELWLSKEVRIRPHSGTMLLYSRKRVRYRRDGYCWKKRKDGKTTREDHMKLKVQGMECIYGCYVHSAILPTFHRRCYWLLENPDIVLVHYLNVPSADESKVLTSVALSHCAENKKWTKEELLSQLKPMFHTSDESDHVQKRDSVTDTTVEGIVQQLIEKHQFQTALHSQQRGSRERNLSFKLAICSVSGREKRSIQSSQAVNSRPTSSKVSNERLTPKLETQDDVPVFQPKVQKMGTDNPKSVRPNSLKIINSSCRSSHEKSPKATSKHSNFLNTSPTSVILSLSQIQGGGGLLILNNTAAVTGLGLTPTLNVTTPITGIELTPTVNTTTTITALGLTSALNTTTTVTALGLTPSLNTKTVVTGLEFTSTQNTTTGAIGLGLTSTQKTTMVAPDLRLSPAQNTASVRSKLGFIPAQSTITTETGGKLTQAHNASVSGLGVSSSLRTAKPLAKFGNITNITVPKVTIKPGLNNRTTFLGLPMVTKRSLDDSRTTKQHKSNISPPASFDNHLSGREPFLNIVSPKLTTNVIGLDSKDFLNSITFLTSTSEAQPTGTVHHRGDQTTQTDKVTSGQRSSQNKQQCDLLSAQGPTAETFSKSTQANSNDKNFEVTPMEVTDDVEHSISTMDDVFQYNSLSMLSDFSSLENPHSKHSERSGSCIITSSSSSSPSLNCSSHVDLTQYSHDHMVLINDYSPDWSYTEGGIKVLISGPWDSSSTLYTVLFDGVSVPTTLVQNGVLRCFCPAHDAAVVSLQVACEGRVISNSVSFEYQKKIVGTITSSTCHMDVMFSEGLESFVACTNAFRDVRQ</sequence>
<evidence type="ECO:0000256" key="8">
    <source>
        <dbReference type="SAM" id="MobiDB-lite"/>
    </source>
</evidence>
<comment type="subunit">
    <text evidence="7">May interact with calmodulin.</text>
</comment>
<evidence type="ECO:0000256" key="2">
    <source>
        <dbReference type="ARBA" id="ARBA00008267"/>
    </source>
</evidence>
<feature type="region of interest" description="Disordered" evidence="8">
    <location>
        <begin position="594"/>
        <end position="625"/>
    </location>
</feature>
<keyword evidence="3" id="KW-0040">ANK repeat</keyword>
<dbReference type="Pfam" id="PF03859">
    <property type="entry name" value="CG-1"/>
    <property type="match status" value="1"/>
</dbReference>
<feature type="region of interest" description="Disordered" evidence="8">
    <location>
        <begin position="239"/>
        <end position="270"/>
    </location>
</feature>
<dbReference type="InterPro" id="IPR002909">
    <property type="entry name" value="IPT_dom"/>
</dbReference>
<evidence type="ECO:0000256" key="1">
    <source>
        <dbReference type="ARBA" id="ARBA00004123"/>
    </source>
</evidence>
<dbReference type="GeneID" id="111086020"/>
<keyword evidence="6" id="KW-0539">Nucleus</keyword>
<proteinExistence type="inferred from homology"/>
<feature type="compositionally biased region" description="Low complexity" evidence="8">
    <location>
        <begin position="699"/>
        <end position="710"/>
    </location>
</feature>
<feature type="domain" description="CG-1" evidence="9">
    <location>
        <begin position="19"/>
        <end position="144"/>
    </location>
</feature>
<feature type="region of interest" description="Disordered" evidence="8">
    <location>
        <begin position="297"/>
        <end position="317"/>
    </location>
</feature>
<protein>
    <submittedName>
        <fullName evidence="11">GPI-anchored protein pfl2</fullName>
    </submittedName>
</protein>
<dbReference type="SUPFAM" id="SSF81296">
    <property type="entry name" value="E set domains"/>
    <property type="match status" value="1"/>
</dbReference>
<reference evidence="11" key="1">
    <citation type="submission" date="2025-08" db="UniProtKB">
        <authorList>
            <consortium name="RefSeq"/>
        </authorList>
    </citation>
    <scope>IDENTIFICATION</scope>
    <source>
        <tissue evidence="11">Muscle</tissue>
    </source>
</reference>
<dbReference type="PROSITE" id="PS51437">
    <property type="entry name" value="CG_1"/>
    <property type="match status" value="1"/>
</dbReference>
<dbReference type="Gene3D" id="2.60.40.10">
    <property type="entry name" value="Immunoglobulins"/>
    <property type="match status" value="1"/>
</dbReference>
<name>A0ABM1SH80_LIMPO</name>
<evidence type="ECO:0000313" key="11">
    <source>
        <dbReference type="RefSeq" id="XP_022242985.1"/>
    </source>
</evidence>
<dbReference type="PANTHER" id="PTHR23335:SF1">
    <property type="entry name" value="CALMODULIN-BINDING TRANSCRIPTION ACTIVATOR, ISOFORM F"/>
    <property type="match status" value="1"/>
</dbReference>
<keyword evidence="10" id="KW-1185">Reference proteome</keyword>
<dbReference type="RefSeq" id="XP_022242985.1">
    <property type="nucleotide sequence ID" value="XM_022387277.1"/>
</dbReference>
<dbReference type="Pfam" id="PF01833">
    <property type="entry name" value="TIG"/>
    <property type="match status" value="1"/>
</dbReference>
<organism evidence="10 11">
    <name type="scientific">Limulus polyphemus</name>
    <name type="common">Atlantic horseshoe crab</name>
    <dbReference type="NCBI Taxonomy" id="6850"/>
    <lineage>
        <taxon>Eukaryota</taxon>
        <taxon>Metazoa</taxon>
        <taxon>Ecdysozoa</taxon>
        <taxon>Arthropoda</taxon>
        <taxon>Chelicerata</taxon>
        <taxon>Merostomata</taxon>
        <taxon>Xiphosura</taxon>
        <taxon>Limulidae</taxon>
        <taxon>Limulus</taxon>
    </lineage>
</organism>